<dbReference type="Pfam" id="PF07005">
    <property type="entry name" value="SBD_N"/>
    <property type="match status" value="1"/>
</dbReference>
<evidence type="ECO:0000259" key="7">
    <source>
        <dbReference type="Pfam" id="PF07005"/>
    </source>
</evidence>
<evidence type="ECO:0000256" key="2">
    <source>
        <dbReference type="ARBA" id="ARBA00022679"/>
    </source>
</evidence>
<dbReference type="Pfam" id="PF17042">
    <property type="entry name" value="NBD_C"/>
    <property type="match status" value="1"/>
</dbReference>
<evidence type="ECO:0000256" key="5">
    <source>
        <dbReference type="ARBA" id="ARBA00022840"/>
    </source>
</evidence>
<evidence type="ECO:0000256" key="4">
    <source>
        <dbReference type="ARBA" id="ARBA00022777"/>
    </source>
</evidence>
<feature type="domain" description="Four-carbon acid sugar kinase N-terminal" evidence="7">
    <location>
        <begin position="20"/>
        <end position="232"/>
    </location>
</feature>
<evidence type="ECO:0000313" key="10">
    <source>
        <dbReference type="Proteomes" id="UP001501115"/>
    </source>
</evidence>
<dbReference type="InterPro" id="IPR010737">
    <property type="entry name" value="4-carb_acid_sugar_kinase_N"/>
</dbReference>
<dbReference type="Gene3D" id="3.40.50.10840">
    <property type="entry name" value="Putative sugar-binding, N-terminal domain"/>
    <property type="match status" value="1"/>
</dbReference>
<reference evidence="10" key="1">
    <citation type="journal article" date="2019" name="Int. J. Syst. Evol. Microbiol.">
        <title>The Global Catalogue of Microorganisms (GCM) 10K type strain sequencing project: providing services to taxonomists for standard genome sequencing and annotation.</title>
        <authorList>
            <consortium name="The Broad Institute Genomics Platform"/>
            <consortium name="The Broad Institute Genome Sequencing Center for Infectious Disease"/>
            <person name="Wu L."/>
            <person name="Ma J."/>
        </authorList>
    </citation>
    <scope>NUCLEOTIDE SEQUENCE [LARGE SCALE GENOMIC DNA]</scope>
    <source>
        <strain evidence="10">JCM 31290</strain>
    </source>
</reference>
<accession>A0ABP8FVI4</accession>
<keyword evidence="6" id="KW-0119">Carbohydrate metabolism</keyword>
<dbReference type="Proteomes" id="UP001501115">
    <property type="component" value="Unassembled WGS sequence"/>
</dbReference>
<name>A0ABP8FVI4_9ACTN</name>
<protein>
    <submittedName>
        <fullName evidence="9">Four-carbon acid sugar kinase family protein</fullName>
    </submittedName>
</protein>
<evidence type="ECO:0000256" key="6">
    <source>
        <dbReference type="ARBA" id="ARBA00023277"/>
    </source>
</evidence>
<dbReference type="SUPFAM" id="SSF142764">
    <property type="entry name" value="YgbK-like"/>
    <property type="match status" value="1"/>
</dbReference>
<dbReference type="InterPro" id="IPR037051">
    <property type="entry name" value="4-carb_acid_sugar_kinase_N_sf"/>
</dbReference>
<dbReference type="RefSeq" id="WP_345662145.1">
    <property type="nucleotide sequence ID" value="NZ_BAABET010000004.1"/>
</dbReference>
<evidence type="ECO:0000313" key="9">
    <source>
        <dbReference type="EMBL" id="GAA4311733.1"/>
    </source>
</evidence>
<feature type="domain" description="Four-carbon acid sugar kinase nucleotide binding" evidence="8">
    <location>
        <begin position="257"/>
        <end position="390"/>
    </location>
</feature>
<comment type="similarity">
    <text evidence="1">Belongs to the four-carbon acid sugar kinase family.</text>
</comment>
<evidence type="ECO:0000256" key="3">
    <source>
        <dbReference type="ARBA" id="ARBA00022741"/>
    </source>
</evidence>
<keyword evidence="10" id="KW-1185">Reference proteome</keyword>
<dbReference type="InterPro" id="IPR042213">
    <property type="entry name" value="NBD_C_sf"/>
</dbReference>
<dbReference type="Gene3D" id="3.40.980.20">
    <property type="entry name" value="Four-carbon acid sugar kinase, nucleotide binding domain"/>
    <property type="match status" value="1"/>
</dbReference>
<gene>
    <name evidence="9" type="ORF">GCM10023086_31990</name>
</gene>
<evidence type="ECO:0000256" key="1">
    <source>
        <dbReference type="ARBA" id="ARBA00005715"/>
    </source>
</evidence>
<comment type="caution">
    <text evidence="9">The sequence shown here is derived from an EMBL/GenBank/DDBJ whole genome shotgun (WGS) entry which is preliminary data.</text>
</comment>
<sequence>MSLSAAGSGGPARAAHRPVLALADDLSGAAETAVALRTPARILLGPAPEPVAAPPGEALVVDLDSRQLPGARAARAVRDVTHAAPTGTVLFKKIDSLLRGNLAAEAAAYAQGGAGVVIATALPAARRTVRGGVVHLDGVPLHETEAWRAETRPAPPSVAAALGDLPSAPVPLTVVRGAPGALREALRARFAQDRHPVCDAETEADLDAIAAVALELGPGVRLLGTGGLAGALGRLLGTRVPTPLAPHPGDTVRPLLVVVGTAEPSARGQVAHLVADGAQHIALGTRELLRSPQRLSPPVAPVTVVRITGAASPALARRLVAALADTVADAAHGCDLVLTGGETARRVLDVLRITDLRPVGQVHHGAVVSRTPDGRSVVTRPGSYGEADSLRRIVRALRPAPVHHVPTDPTGVAP</sequence>
<keyword evidence="3" id="KW-0547">Nucleotide-binding</keyword>
<dbReference type="EMBL" id="BAABET010000004">
    <property type="protein sequence ID" value="GAA4311733.1"/>
    <property type="molecule type" value="Genomic_DNA"/>
</dbReference>
<dbReference type="InterPro" id="IPR031475">
    <property type="entry name" value="NBD_C"/>
</dbReference>
<keyword evidence="4 9" id="KW-0418">Kinase</keyword>
<keyword evidence="5" id="KW-0067">ATP-binding</keyword>
<organism evidence="9 10">
    <name type="scientific">Streptomyces venetus</name>
    <dbReference type="NCBI Taxonomy" id="1701086"/>
    <lineage>
        <taxon>Bacteria</taxon>
        <taxon>Bacillati</taxon>
        <taxon>Actinomycetota</taxon>
        <taxon>Actinomycetes</taxon>
        <taxon>Kitasatosporales</taxon>
        <taxon>Streptomycetaceae</taxon>
        <taxon>Streptomyces</taxon>
    </lineage>
</organism>
<evidence type="ECO:0000259" key="8">
    <source>
        <dbReference type="Pfam" id="PF17042"/>
    </source>
</evidence>
<proteinExistence type="inferred from homology"/>
<dbReference type="GO" id="GO:0016301">
    <property type="term" value="F:kinase activity"/>
    <property type="evidence" value="ECO:0007669"/>
    <property type="project" value="UniProtKB-KW"/>
</dbReference>
<keyword evidence="2" id="KW-0808">Transferase</keyword>